<dbReference type="STRING" id="1123397.SAMN05660831_00633"/>
<feature type="domain" description="GIY-YIG" evidence="2">
    <location>
        <begin position="12"/>
        <end position="88"/>
    </location>
</feature>
<dbReference type="InterPro" id="IPR035901">
    <property type="entry name" value="GIY-YIG_endonuc_sf"/>
</dbReference>
<dbReference type="Proteomes" id="UP000198611">
    <property type="component" value="Unassembled WGS sequence"/>
</dbReference>
<evidence type="ECO:0000313" key="3">
    <source>
        <dbReference type="EMBL" id="SFD05492.1"/>
    </source>
</evidence>
<evidence type="ECO:0000259" key="2">
    <source>
        <dbReference type="PROSITE" id="PS50164"/>
    </source>
</evidence>
<keyword evidence="3" id="KW-0378">Hydrolase</keyword>
<protein>
    <submittedName>
        <fullName evidence="3">Putative endonuclease</fullName>
    </submittedName>
</protein>
<name>A0A1I1P7C0_9GAMM</name>
<accession>A0A1I1P7C0</accession>
<dbReference type="InterPro" id="IPR000305">
    <property type="entry name" value="GIY-YIG_endonuc"/>
</dbReference>
<reference evidence="3 4" key="1">
    <citation type="submission" date="2016-10" db="EMBL/GenBank/DDBJ databases">
        <authorList>
            <person name="de Groot N.N."/>
        </authorList>
    </citation>
    <scope>NUCLEOTIDE SEQUENCE [LARGE SCALE GENOMIC DNA]</scope>
    <source>
        <strain evidence="3 4">HL3</strain>
    </source>
</reference>
<dbReference type="PROSITE" id="PS50164">
    <property type="entry name" value="GIY_YIG"/>
    <property type="match status" value="1"/>
</dbReference>
<dbReference type="RefSeq" id="WP_093427270.1">
    <property type="nucleotide sequence ID" value="NZ_FOMJ01000001.1"/>
</dbReference>
<comment type="similarity">
    <text evidence="1">Belongs to the UPF0213 family.</text>
</comment>
<dbReference type="EMBL" id="FOMJ01000001">
    <property type="protein sequence ID" value="SFD05492.1"/>
    <property type="molecule type" value="Genomic_DNA"/>
</dbReference>
<dbReference type="Gene3D" id="3.40.1440.10">
    <property type="entry name" value="GIY-YIG endonuclease"/>
    <property type="match status" value="1"/>
</dbReference>
<dbReference type="Pfam" id="PF01541">
    <property type="entry name" value="GIY-YIG"/>
    <property type="match status" value="1"/>
</dbReference>
<sequence>MATVPDTRPPDRAWSVYILELTSGAWYTGIATDVEARYRAHAAGRGARAVRMGGGPRRLLWQQGELSHTEALRLERAIKGLRRPEKAALVRGERDWRALLPGT</sequence>
<dbReference type="OrthoDB" id="9797095at2"/>
<dbReference type="GO" id="GO:0004519">
    <property type="term" value="F:endonuclease activity"/>
    <property type="evidence" value="ECO:0007669"/>
    <property type="project" value="UniProtKB-KW"/>
</dbReference>
<gene>
    <name evidence="3" type="ORF">SAMN05660831_00633</name>
</gene>
<dbReference type="PANTHER" id="PTHR34477">
    <property type="entry name" value="UPF0213 PROTEIN YHBQ"/>
    <property type="match status" value="1"/>
</dbReference>
<keyword evidence="3" id="KW-0540">Nuclease</keyword>
<keyword evidence="3" id="KW-0255">Endonuclease</keyword>
<dbReference type="SUPFAM" id="SSF82771">
    <property type="entry name" value="GIY-YIG endonuclease"/>
    <property type="match status" value="1"/>
</dbReference>
<organism evidence="3 4">
    <name type="scientific">Thiohalospira halophila DSM 15071</name>
    <dbReference type="NCBI Taxonomy" id="1123397"/>
    <lineage>
        <taxon>Bacteria</taxon>
        <taxon>Pseudomonadati</taxon>
        <taxon>Pseudomonadota</taxon>
        <taxon>Gammaproteobacteria</taxon>
        <taxon>Thiohalospirales</taxon>
        <taxon>Thiohalospiraceae</taxon>
        <taxon>Thiohalospira</taxon>
    </lineage>
</organism>
<dbReference type="InterPro" id="IPR050190">
    <property type="entry name" value="UPF0213_domain"/>
</dbReference>
<evidence type="ECO:0000313" key="4">
    <source>
        <dbReference type="Proteomes" id="UP000198611"/>
    </source>
</evidence>
<proteinExistence type="inferred from homology"/>
<dbReference type="AlphaFoldDB" id="A0A1I1P7C0"/>
<keyword evidence="4" id="KW-1185">Reference proteome</keyword>
<dbReference type="PANTHER" id="PTHR34477:SF1">
    <property type="entry name" value="UPF0213 PROTEIN YHBQ"/>
    <property type="match status" value="1"/>
</dbReference>
<evidence type="ECO:0000256" key="1">
    <source>
        <dbReference type="ARBA" id="ARBA00007435"/>
    </source>
</evidence>